<protein>
    <recommendedName>
        <fullName evidence="8">Proteasome alpha-type subunits domain-containing protein</fullName>
    </recommendedName>
</protein>
<dbReference type="GO" id="GO:0019773">
    <property type="term" value="C:proteasome core complex, alpha-subunit complex"/>
    <property type="evidence" value="ECO:0007669"/>
    <property type="project" value="UniProtKB-UniRule"/>
</dbReference>
<evidence type="ECO:0000256" key="3">
    <source>
        <dbReference type="ARBA" id="ARBA00004496"/>
    </source>
</evidence>
<evidence type="ECO:0000256" key="2">
    <source>
        <dbReference type="ARBA" id="ARBA00004123"/>
    </source>
</evidence>
<keyword evidence="4" id="KW-0963">Cytoplasm</keyword>
<dbReference type="OrthoDB" id="431557at2759"/>
<evidence type="ECO:0000256" key="4">
    <source>
        <dbReference type="ARBA" id="ARBA00022490"/>
    </source>
</evidence>
<dbReference type="EMBL" id="RRYP01012910">
    <property type="protein sequence ID" value="TNV76818.1"/>
    <property type="molecule type" value="Genomic_DNA"/>
</dbReference>
<proteinExistence type="inferred from homology"/>
<evidence type="ECO:0000259" key="8">
    <source>
        <dbReference type="SMART" id="SM00948"/>
    </source>
</evidence>
<comment type="similarity">
    <text evidence="7">Belongs to the peptidase T1A family.</text>
</comment>
<dbReference type="PANTHER" id="PTHR11599">
    <property type="entry name" value="PROTEASOME SUBUNIT ALPHA/BETA"/>
    <property type="match status" value="1"/>
</dbReference>
<feature type="domain" description="Proteasome alpha-type subunits" evidence="8">
    <location>
        <begin position="6"/>
        <end position="28"/>
    </location>
</feature>
<gene>
    <name evidence="9" type="ORF">FGO68_gene12988</name>
</gene>
<keyword evidence="10" id="KW-1185">Reference proteome</keyword>
<dbReference type="Pfam" id="PF00227">
    <property type="entry name" value="Proteasome"/>
    <property type="match status" value="1"/>
</dbReference>
<keyword evidence="5 7" id="KW-0647">Proteasome</keyword>
<dbReference type="GO" id="GO:0006511">
    <property type="term" value="P:ubiquitin-dependent protein catabolic process"/>
    <property type="evidence" value="ECO:0007669"/>
    <property type="project" value="InterPro"/>
</dbReference>
<dbReference type="InterPro" id="IPR029055">
    <property type="entry name" value="Ntn_hydrolases_N"/>
</dbReference>
<evidence type="ECO:0000256" key="7">
    <source>
        <dbReference type="PROSITE-ProRule" id="PRU00808"/>
    </source>
</evidence>
<dbReference type="InterPro" id="IPR050115">
    <property type="entry name" value="Proteasome_alpha"/>
</dbReference>
<dbReference type="InterPro" id="IPR023332">
    <property type="entry name" value="Proteasome_alpha-type"/>
</dbReference>
<dbReference type="Proteomes" id="UP000785679">
    <property type="component" value="Unassembled WGS sequence"/>
</dbReference>
<keyword evidence="6" id="KW-0539">Nucleus</keyword>
<comment type="function">
    <text evidence="1">The proteasome is a multicatalytic proteinase complex which is characterized by its ability to cleave peptides with Arg, Phe, Tyr, Leu, and Glu adjacent to the leaving group at neutral or slightly basic pH. The proteasome has an ATP-dependent proteolytic activity.</text>
</comment>
<dbReference type="SMART" id="SM00948">
    <property type="entry name" value="Proteasome_A_N"/>
    <property type="match status" value="1"/>
</dbReference>
<dbReference type="PROSITE" id="PS51475">
    <property type="entry name" value="PROTEASOME_ALPHA_2"/>
    <property type="match status" value="1"/>
</dbReference>
<comment type="caution">
    <text evidence="9">The sequence shown here is derived from an EMBL/GenBank/DDBJ whole genome shotgun (WGS) entry which is preliminary data.</text>
</comment>
<dbReference type="SUPFAM" id="SSF56235">
    <property type="entry name" value="N-terminal nucleophile aminohydrolases (Ntn hydrolases)"/>
    <property type="match status" value="1"/>
</dbReference>
<sequence length="250" mass="27833">MSGTGFDYECSSLSPEGRIFQIEYAEKAVETSSTIVGVRCKDGIVLGTEKIVVNKMMVPGTDKRIYSVHPSAGCVVNGLVPDGKSLMFRAREEATQYEKMFGIRIPGNNLAERLGMRAQLNTVYASQRPYGSTLIMATHDHIKGMGLFMVEPSGSCFEYYGCASGRGKQLARNEIEKKNFREVSVNEALPLIAKILLKSQEEMKEKKQEIELSIMSEETGYKHKILDRAFVDHLAAKAAEEIENEQMDMA</sequence>
<reference evidence="9" key="1">
    <citation type="submission" date="2019-06" db="EMBL/GenBank/DDBJ databases">
        <authorList>
            <person name="Zheng W."/>
        </authorList>
    </citation>
    <scope>NUCLEOTIDE SEQUENCE</scope>
    <source>
        <strain evidence="9">QDHG01</strain>
    </source>
</reference>
<dbReference type="Pfam" id="PF10584">
    <property type="entry name" value="Proteasome_A_N"/>
    <property type="match status" value="1"/>
</dbReference>
<name>A0A8J8T095_HALGN</name>
<dbReference type="GO" id="GO:0005634">
    <property type="term" value="C:nucleus"/>
    <property type="evidence" value="ECO:0007669"/>
    <property type="project" value="UniProtKB-SubCell"/>
</dbReference>
<evidence type="ECO:0000256" key="6">
    <source>
        <dbReference type="ARBA" id="ARBA00023242"/>
    </source>
</evidence>
<organism evidence="9 10">
    <name type="scientific">Halteria grandinella</name>
    <dbReference type="NCBI Taxonomy" id="5974"/>
    <lineage>
        <taxon>Eukaryota</taxon>
        <taxon>Sar</taxon>
        <taxon>Alveolata</taxon>
        <taxon>Ciliophora</taxon>
        <taxon>Intramacronucleata</taxon>
        <taxon>Spirotrichea</taxon>
        <taxon>Stichotrichia</taxon>
        <taxon>Sporadotrichida</taxon>
        <taxon>Halteriidae</taxon>
        <taxon>Halteria</taxon>
    </lineage>
</organism>
<evidence type="ECO:0000313" key="10">
    <source>
        <dbReference type="Proteomes" id="UP000785679"/>
    </source>
</evidence>
<dbReference type="FunFam" id="3.60.20.10:FF:000007">
    <property type="entry name" value="Proteasome subunit alpha type"/>
    <property type="match status" value="1"/>
</dbReference>
<dbReference type="InterPro" id="IPR000426">
    <property type="entry name" value="Proteasome_asu_N"/>
</dbReference>
<evidence type="ECO:0000313" key="9">
    <source>
        <dbReference type="EMBL" id="TNV76818.1"/>
    </source>
</evidence>
<dbReference type="GO" id="GO:0005737">
    <property type="term" value="C:cytoplasm"/>
    <property type="evidence" value="ECO:0007669"/>
    <property type="project" value="UniProtKB-SubCell"/>
</dbReference>
<evidence type="ECO:0000256" key="1">
    <source>
        <dbReference type="ARBA" id="ARBA00002000"/>
    </source>
</evidence>
<dbReference type="InterPro" id="IPR001353">
    <property type="entry name" value="Proteasome_sua/b"/>
</dbReference>
<evidence type="ECO:0000256" key="5">
    <source>
        <dbReference type="ARBA" id="ARBA00022942"/>
    </source>
</evidence>
<dbReference type="AlphaFoldDB" id="A0A8J8T095"/>
<dbReference type="Gene3D" id="3.60.20.10">
    <property type="entry name" value="Glutamine Phosphoribosylpyrophosphate, subunit 1, domain 1"/>
    <property type="match status" value="1"/>
</dbReference>
<comment type="subcellular location">
    <subcellularLocation>
        <location evidence="3">Cytoplasm</location>
    </subcellularLocation>
    <subcellularLocation>
        <location evidence="2">Nucleus</location>
    </subcellularLocation>
</comment>
<accession>A0A8J8T095</accession>